<feature type="domain" description="PDZ" evidence="2">
    <location>
        <begin position="306"/>
        <end position="371"/>
    </location>
</feature>
<feature type="transmembrane region" description="Helical" evidence="1">
    <location>
        <begin position="85"/>
        <end position="102"/>
    </location>
</feature>
<feature type="transmembrane region" description="Helical" evidence="1">
    <location>
        <begin position="184"/>
        <end position="204"/>
    </location>
</feature>
<dbReference type="Gene3D" id="2.30.42.10">
    <property type="match status" value="1"/>
</dbReference>
<proteinExistence type="predicted"/>
<feature type="transmembrane region" description="Helical" evidence="1">
    <location>
        <begin position="145"/>
        <end position="163"/>
    </location>
</feature>
<name>A0A419SEU4_9BACL</name>
<gene>
    <name evidence="3" type="ORF">BEP19_14500</name>
</gene>
<keyword evidence="4" id="KW-1185">Reference proteome</keyword>
<dbReference type="Proteomes" id="UP000284219">
    <property type="component" value="Unassembled WGS sequence"/>
</dbReference>
<dbReference type="SMART" id="SM00228">
    <property type="entry name" value="PDZ"/>
    <property type="match status" value="1"/>
</dbReference>
<keyword evidence="1" id="KW-0472">Membrane</keyword>
<evidence type="ECO:0000313" key="3">
    <source>
        <dbReference type="EMBL" id="RKD21821.1"/>
    </source>
</evidence>
<keyword evidence="1" id="KW-1133">Transmembrane helix</keyword>
<accession>A0A419SEU4</accession>
<dbReference type="InterPro" id="IPR001478">
    <property type="entry name" value="PDZ"/>
</dbReference>
<feature type="transmembrane region" description="Helical" evidence="1">
    <location>
        <begin position="216"/>
        <end position="240"/>
    </location>
</feature>
<keyword evidence="1" id="KW-0812">Transmembrane</keyword>
<dbReference type="InterPro" id="IPR036034">
    <property type="entry name" value="PDZ_sf"/>
</dbReference>
<dbReference type="RefSeq" id="WP_120190938.1">
    <property type="nucleotide sequence ID" value="NZ_MCHY01000011.1"/>
</dbReference>
<feature type="transmembrane region" description="Helical" evidence="1">
    <location>
        <begin position="252"/>
        <end position="271"/>
    </location>
</feature>
<feature type="transmembrane region" description="Helical" evidence="1">
    <location>
        <begin position="15"/>
        <end position="35"/>
    </location>
</feature>
<feature type="transmembrane region" description="Helical" evidence="1">
    <location>
        <begin position="56"/>
        <end position="79"/>
    </location>
</feature>
<evidence type="ECO:0000313" key="4">
    <source>
        <dbReference type="Proteomes" id="UP000284219"/>
    </source>
</evidence>
<sequence>MDWIVSFGSVLMRGIPSIFINPFLYFFLALAWMLYQRQTLFERKLFHRRLNRPWEQWTLTLIYGLLGAIFGSMLLLALGVILQPFDLWTIVALSFIFSFFHVQLLSFTYAVGCYALIAAVVQLWPQGQSIAAFAWLWERLALTDVASIIGLAAILYFVEAFLVRRNRGRGATPIFLNGKRGRLVGAYQLQKFWMLPMVMVVSIPDGAQGGLGLPSWWPLLLAGDQSNVAIIGFPIMLGFSDLMLSRLPSRKAGQSALALVRVGLVLLLLALFSMWSLWAGAVAGLFALFGHPLLSRWNHWKEWQRPPMFVQLGEGAVVLAVFPDTPAAKMGITSGDVLMKVNDQPITSSKDLYPALQLNSAFCKMEVRNIEGHMKYAQRAVYEGEHHQLGLILAPDERTPYYVDLKPVSIAQLFRQQIDRGA</sequence>
<dbReference type="AlphaFoldDB" id="A0A419SEU4"/>
<feature type="transmembrane region" description="Helical" evidence="1">
    <location>
        <begin position="107"/>
        <end position="125"/>
    </location>
</feature>
<evidence type="ECO:0000259" key="2">
    <source>
        <dbReference type="SMART" id="SM00228"/>
    </source>
</evidence>
<dbReference type="Pfam" id="PF17820">
    <property type="entry name" value="PDZ_6"/>
    <property type="match status" value="1"/>
</dbReference>
<dbReference type="SUPFAM" id="SSF50156">
    <property type="entry name" value="PDZ domain-like"/>
    <property type="match status" value="1"/>
</dbReference>
<dbReference type="EMBL" id="MCHY01000011">
    <property type="protein sequence ID" value="RKD21821.1"/>
    <property type="molecule type" value="Genomic_DNA"/>
</dbReference>
<protein>
    <recommendedName>
        <fullName evidence="2">PDZ domain-containing protein</fullName>
    </recommendedName>
</protein>
<evidence type="ECO:0000256" key="1">
    <source>
        <dbReference type="SAM" id="Phobius"/>
    </source>
</evidence>
<comment type="caution">
    <text evidence="3">The sequence shown here is derived from an EMBL/GenBank/DDBJ whole genome shotgun (WGS) entry which is preliminary data.</text>
</comment>
<reference evidence="3 4" key="1">
    <citation type="submission" date="2016-08" db="EMBL/GenBank/DDBJ databases">
        <title>Novel Firmicute Genomes.</title>
        <authorList>
            <person name="Poppleton D.I."/>
            <person name="Gribaldo S."/>
        </authorList>
    </citation>
    <scope>NUCLEOTIDE SEQUENCE [LARGE SCALE GENOMIC DNA]</scope>
    <source>
        <strain evidence="3 4">RAOx-1</strain>
    </source>
</reference>
<dbReference type="OrthoDB" id="198399at2"/>
<organism evidence="3 4">
    <name type="scientific">Ammoniphilus oxalaticus</name>
    <dbReference type="NCBI Taxonomy" id="66863"/>
    <lineage>
        <taxon>Bacteria</taxon>
        <taxon>Bacillati</taxon>
        <taxon>Bacillota</taxon>
        <taxon>Bacilli</taxon>
        <taxon>Bacillales</taxon>
        <taxon>Paenibacillaceae</taxon>
        <taxon>Aneurinibacillus group</taxon>
        <taxon>Ammoniphilus</taxon>
    </lineage>
</organism>
<dbReference type="InterPro" id="IPR041489">
    <property type="entry name" value="PDZ_6"/>
</dbReference>